<dbReference type="Proteomes" id="UP000636479">
    <property type="component" value="Unassembled WGS sequence"/>
</dbReference>
<proteinExistence type="predicted"/>
<reference evidence="2" key="1">
    <citation type="submission" date="2020-05" db="EMBL/GenBank/DDBJ databases">
        <title>Mycena genomes resolve the evolution of fungal bioluminescence.</title>
        <authorList>
            <person name="Tsai I.J."/>
        </authorList>
    </citation>
    <scope>NUCLEOTIDE SEQUENCE</scope>
    <source>
        <strain evidence="2">171206Taipei</strain>
    </source>
</reference>
<dbReference type="OrthoDB" id="3204463at2759"/>
<evidence type="ECO:0000313" key="2">
    <source>
        <dbReference type="EMBL" id="KAF7295036.1"/>
    </source>
</evidence>
<protein>
    <submittedName>
        <fullName evidence="2">Uncharacterized protein</fullName>
    </submittedName>
</protein>
<sequence length="162" mass="18418">MPQIRAATQQTSASAIYEMPLMMTSLPLQAPLLIRTRRRVDHPCSTSRRRYSTRRRHCNRTDCPTWTSSDHPFDRLPWISAMDVAPDPANMADIADLSQLTVDDDHVSTGAGPIRRRKTSLRSNPLAHDSHPHTPHPHNHNCRVEFHNLMPVLSCERPFAAD</sequence>
<dbReference type="GeneID" id="59349521"/>
<evidence type="ECO:0000313" key="3">
    <source>
        <dbReference type="Proteomes" id="UP000636479"/>
    </source>
</evidence>
<dbReference type="EMBL" id="JACAZF010000009">
    <property type="protein sequence ID" value="KAF7295036.1"/>
    <property type="molecule type" value="Genomic_DNA"/>
</dbReference>
<gene>
    <name evidence="2" type="ORF">MIND_01041800</name>
</gene>
<organism evidence="2 3">
    <name type="scientific">Mycena indigotica</name>
    <dbReference type="NCBI Taxonomy" id="2126181"/>
    <lineage>
        <taxon>Eukaryota</taxon>
        <taxon>Fungi</taxon>
        <taxon>Dikarya</taxon>
        <taxon>Basidiomycota</taxon>
        <taxon>Agaricomycotina</taxon>
        <taxon>Agaricomycetes</taxon>
        <taxon>Agaricomycetidae</taxon>
        <taxon>Agaricales</taxon>
        <taxon>Marasmiineae</taxon>
        <taxon>Mycenaceae</taxon>
        <taxon>Mycena</taxon>
    </lineage>
</organism>
<dbReference type="RefSeq" id="XP_037216399.1">
    <property type="nucleotide sequence ID" value="XM_037367005.1"/>
</dbReference>
<accession>A0A8H6VX21</accession>
<feature type="region of interest" description="Disordered" evidence="1">
    <location>
        <begin position="106"/>
        <end position="139"/>
    </location>
</feature>
<name>A0A8H6VX21_9AGAR</name>
<dbReference type="AlphaFoldDB" id="A0A8H6VX21"/>
<comment type="caution">
    <text evidence="2">The sequence shown here is derived from an EMBL/GenBank/DDBJ whole genome shotgun (WGS) entry which is preliminary data.</text>
</comment>
<evidence type="ECO:0000256" key="1">
    <source>
        <dbReference type="SAM" id="MobiDB-lite"/>
    </source>
</evidence>
<keyword evidence="3" id="KW-1185">Reference proteome</keyword>